<dbReference type="PATRIC" id="fig|86416.3.peg.916"/>
<proteinExistence type="predicted"/>
<dbReference type="Proteomes" id="UP000013523">
    <property type="component" value="Chromosome"/>
</dbReference>
<dbReference type="HOGENOM" id="CLU_3198172_0_0_9"/>
<organism evidence="2 3">
    <name type="scientific">Clostridium pasteurianum BC1</name>
    <dbReference type="NCBI Taxonomy" id="86416"/>
    <lineage>
        <taxon>Bacteria</taxon>
        <taxon>Bacillati</taxon>
        <taxon>Bacillota</taxon>
        <taxon>Clostridia</taxon>
        <taxon>Eubacteriales</taxon>
        <taxon>Clostridiaceae</taxon>
        <taxon>Clostridium</taxon>
    </lineage>
</organism>
<feature type="transmembrane region" description="Helical" evidence="1">
    <location>
        <begin position="15"/>
        <end position="39"/>
    </location>
</feature>
<sequence>MLNNFFNSIERSGHINLVMGSIVIISFIIALTIIGIVIYKSDKKK</sequence>
<keyword evidence="1" id="KW-0812">Transmembrane</keyword>
<keyword evidence="3" id="KW-1185">Reference proteome</keyword>
<evidence type="ECO:0000256" key="1">
    <source>
        <dbReference type="SAM" id="Phobius"/>
    </source>
</evidence>
<dbReference type="KEGG" id="cpas:Clopa_0926"/>
<evidence type="ECO:0000313" key="3">
    <source>
        <dbReference type="Proteomes" id="UP000013523"/>
    </source>
</evidence>
<gene>
    <name evidence="2" type="ORF">Clopa_0926</name>
</gene>
<dbReference type="EMBL" id="CP003261">
    <property type="protein sequence ID" value="AGK95943.1"/>
    <property type="molecule type" value="Genomic_DNA"/>
</dbReference>
<name>R4K048_CLOPA</name>
<keyword evidence="1" id="KW-0472">Membrane</keyword>
<dbReference type="AlphaFoldDB" id="R4K048"/>
<reference evidence="2 3" key="1">
    <citation type="submission" date="2012-01" db="EMBL/GenBank/DDBJ databases">
        <title>Complete sequence of chromosome of Clostridium pasteurianum BC1.</title>
        <authorList>
            <consortium name="US DOE Joint Genome Institute"/>
            <person name="Lucas S."/>
            <person name="Han J."/>
            <person name="Lapidus A."/>
            <person name="Cheng J.-F."/>
            <person name="Goodwin L."/>
            <person name="Pitluck S."/>
            <person name="Peters L."/>
            <person name="Mikhailova N."/>
            <person name="Teshima H."/>
            <person name="Detter J.C."/>
            <person name="Han C."/>
            <person name="Tapia R."/>
            <person name="Land M."/>
            <person name="Hauser L."/>
            <person name="Kyrpides N."/>
            <person name="Ivanova N."/>
            <person name="Pagani I."/>
            <person name="Dunn J."/>
            <person name="Taghavi S."/>
            <person name="Francis A."/>
            <person name="van der Lelie D."/>
            <person name="Woyke T."/>
        </authorList>
    </citation>
    <scope>NUCLEOTIDE SEQUENCE [LARGE SCALE GENOMIC DNA]</scope>
    <source>
        <strain evidence="2 3">BC1</strain>
    </source>
</reference>
<evidence type="ECO:0000313" key="2">
    <source>
        <dbReference type="EMBL" id="AGK95943.1"/>
    </source>
</evidence>
<accession>R4K048</accession>
<keyword evidence="1" id="KW-1133">Transmembrane helix</keyword>
<protein>
    <submittedName>
        <fullName evidence="2">Uncharacterized protein</fullName>
    </submittedName>
</protein>